<dbReference type="GO" id="GO:0005524">
    <property type="term" value="F:ATP binding"/>
    <property type="evidence" value="ECO:0007669"/>
    <property type="project" value="UniProtKB-KW"/>
</dbReference>
<sequence>MTVLEVDNLVKSFEDRGVVRRGRSARSVAVDDVSFTVGAGESLGIVGESGSGKTTIARMLVGLELQDSGTIAVNGRTLVRSQSSRARLRRAKDVQLVFQDPYSTLDPRLTPLECVEASLKVAQRGTGHDRRARAKELLAQVGLGSREAGLRPRHLSGGQRQRVAIARALAADPAVLVMDEPVAALDVSIQAQILQLLDDIRRESGTAYVFISHDLAVVRQITDRALVMQRGRVVEADETAKLLENPQHPYTRLLLASVPSPSWNPAEVSRLRAEMMSDMRDAEGIRT</sequence>
<keyword evidence="6" id="KW-1185">Reference proteome</keyword>
<keyword evidence="3" id="KW-0067">ATP-binding</keyword>
<dbReference type="InterPro" id="IPR003593">
    <property type="entry name" value="AAA+_ATPase"/>
</dbReference>
<keyword evidence="2" id="KW-0547">Nucleotide-binding</keyword>
<dbReference type="SUPFAM" id="SSF52540">
    <property type="entry name" value="P-loop containing nucleoside triphosphate hydrolases"/>
    <property type="match status" value="1"/>
</dbReference>
<reference evidence="5" key="1">
    <citation type="journal article" date="2014" name="Int. J. Syst. Evol. Microbiol.">
        <title>Complete genome sequence of Corynebacterium casei LMG S-19264T (=DSM 44701T), isolated from a smear-ripened cheese.</title>
        <authorList>
            <consortium name="US DOE Joint Genome Institute (JGI-PGF)"/>
            <person name="Walter F."/>
            <person name="Albersmeier A."/>
            <person name="Kalinowski J."/>
            <person name="Ruckert C."/>
        </authorList>
    </citation>
    <scope>NUCLEOTIDE SEQUENCE</scope>
    <source>
        <strain evidence="5">CGMCC 1.15152</strain>
    </source>
</reference>
<dbReference type="SMART" id="SM00382">
    <property type="entry name" value="AAA"/>
    <property type="match status" value="1"/>
</dbReference>
<name>A0A916Y436_9MICO</name>
<accession>A0A916Y436</accession>
<evidence type="ECO:0000313" key="6">
    <source>
        <dbReference type="Proteomes" id="UP000633205"/>
    </source>
</evidence>
<dbReference type="Pfam" id="PF00005">
    <property type="entry name" value="ABC_tran"/>
    <property type="match status" value="1"/>
</dbReference>
<dbReference type="InterPro" id="IPR003439">
    <property type="entry name" value="ABC_transporter-like_ATP-bd"/>
</dbReference>
<proteinExistence type="predicted"/>
<dbReference type="CDD" id="cd03257">
    <property type="entry name" value="ABC_NikE_OppD_transporters"/>
    <property type="match status" value="1"/>
</dbReference>
<dbReference type="Pfam" id="PF08352">
    <property type="entry name" value="oligo_HPY"/>
    <property type="match status" value="1"/>
</dbReference>
<comment type="caution">
    <text evidence="5">The sequence shown here is derived from an EMBL/GenBank/DDBJ whole genome shotgun (WGS) entry which is preliminary data.</text>
</comment>
<dbReference type="EMBL" id="BMHO01000001">
    <property type="protein sequence ID" value="GGD30466.1"/>
    <property type="molecule type" value="Genomic_DNA"/>
</dbReference>
<gene>
    <name evidence="5" type="ORF">GCM10010915_08440</name>
</gene>
<dbReference type="GO" id="GO:0016887">
    <property type="term" value="F:ATP hydrolysis activity"/>
    <property type="evidence" value="ECO:0007669"/>
    <property type="project" value="InterPro"/>
</dbReference>
<dbReference type="InterPro" id="IPR017871">
    <property type="entry name" value="ABC_transporter-like_CS"/>
</dbReference>
<dbReference type="Gene3D" id="3.40.50.300">
    <property type="entry name" value="P-loop containing nucleotide triphosphate hydrolases"/>
    <property type="match status" value="1"/>
</dbReference>
<reference evidence="5" key="2">
    <citation type="submission" date="2020-09" db="EMBL/GenBank/DDBJ databases">
        <authorList>
            <person name="Sun Q."/>
            <person name="Zhou Y."/>
        </authorList>
    </citation>
    <scope>NUCLEOTIDE SEQUENCE</scope>
    <source>
        <strain evidence="5">CGMCC 1.15152</strain>
    </source>
</reference>
<evidence type="ECO:0000256" key="3">
    <source>
        <dbReference type="ARBA" id="ARBA00022840"/>
    </source>
</evidence>
<evidence type="ECO:0000256" key="1">
    <source>
        <dbReference type="ARBA" id="ARBA00022448"/>
    </source>
</evidence>
<evidence type="ECO:0000313" key="5">
    <source>
        <dbReference type="EMBL" id="GGD30466.1"/>
    </source>
</evidence>
<dbReference type="Proteomes" id="UP000633205">
    <property type="component" value="Unassembled WGS sequence"/>
</dbReference>
<keyword evidence="1" id="KW-0813">Transport</keyword>
<dbReference type="InterPro" id="IPR050319">
    <property type="entry name" value="ABC_transp_ATP-bind"/>
</dbReference>
<evidence type="ECO:0000259" key="4">
    <source>
        <dbReference type="PROSITE" id="PS50893"/>
    </source>
</evidence>
<dbReference type="GO" id="GO:0055085">
    <property type="term" value="P:transmembrane transport"/>
    <property type="evidence" value="ECO:0007669"/>
    <property type="project" value="UniProtKB-ARBA"/>
</dbReference>
<feature type="domain" description="ABC transporter" evidence="4">
    <location>
        <begin position="4"/>
        <end position="255"/>
    </location>
</feature>
<dbReference type="InterPro" id="IPR013563">
    <property type="entry name" value="Oligopep_ABC_C"/>
</dbReference>
<dbReference type="PROSITE" id="PS50893">
    <property type="entry name" value="ABC_TRANSPORTER_2"/>
    <property type="match status" value="1"/>
</dbReference>
<dbReference type="RefSeq" id="WP_188711041.1">
    <property type="nucleotide sequence ID" value="NZ_BMHO01000001.1"/>
</dbReference>
<dbReference type="InterPro" id="IPR027417">
    <property type="entry name" value="P-loop_NTPase"/>
</dbReference>
<dbReference type="AlphaFoldDB" id="A0A916Y436"/>
<dbReference type="PROSITE" id="PS00211">
    <property type="entry name" value="ABC_TRANSPORTER_1"/>
    <property type="match status" value="1"/>
</dbReference>
<organism evidence="5 6">
    <name type="scientific">Microbacterium faecale</name>
    <dbReference type="NCBI Taxonomy" id="1804630"/>
    <lineage>
        <taxon>Bacteria</taxon>
        <taxon>Bacillati</taxon>
        <taxon>Actinomycetota</taxon>
        <taxon>Actinomycetes</taxon>
        <taxon>Micrococcales</taxon>
        <taxon>Microbacteriaceae</taxon>
        <taxon>Microbacterium</taxon>
    </lineage>
</organism>
<evidence type="ECO:0000256" key="2">
    <source>
        <dbReference type="ARBA" id="ARBA00022741"/>
    </source>
</evidence>
<dbReference type="GO" id="GO:0015833">
    <property type="term" value="P:peptide transport"/>
    <property type="evidence" value="ECO:0007669"/>
    <property type="project" value="InterPro"/>
</dbReference>
<dbReference type="PANTHER" id="PTHR43776">
    <property type="entry name" value="TRANSPORT ATP-BINDING PROTEIN"/>
    <property type="match status" value="1"/>
</dbReference>
<protein>
    <recommendedName>
        <fullName evidence="4">ABC transporter domain-containing protein</fullName>
    </recommendedName>
</protein>